<dbReference type="SUPFAM" id="SSF47616">
    <property type="entry name" value="GST C-terminal domain-like"/>
    <property type="match status" value="1"/>
</dbReference>
<keyword evidence="4" id="KW-0413">Isomerase</keyword>
<dbReference type="GO" id="GO:0005737">
    <property type="term" value="C:cytoplasm"/>
    <property type="evidence" value="ECO:0007669"/>
    <property type="project" value="InterPro"/>
</dbReference>
<dbReference type="Pfam" id="PF13410">
    <property type="entry name" value="GST_C_2"/>
    <property type="match status" value="1"/>
</dbReference>
<dbReference type="NCBIfam" id="TIGR01262">
    <property type="entry name" value="maiA"/>
    <property type="match status" value="1"/>
</dbReference>
<dbReference type="PROSITE" id="PS50404">
    <property type="entry name" value="GST_NTER"/>
    <property type="match status" value="1"/>
</dbReference>
<dbReference type="InterPro" id="IPR034333">
    <property type="entry name" value="GST_Zeta_N"/>
</dbReference>
<dbReference type="GO" id="GO:0006749">
    <property type="term" value="P:glutathione metabolic process"/>
    <property type="evidence" value="ECO:0007669"/>
    <property type="project" value="TreeGrafter"/>
</dbReference>
<dbReference type="InterPro" id="IPR036282">
    <property type="entry name" value="Glutathione-S-Trfase_C_sf"/>
</dbReference>
<dbReference type="PANTHER" id="PTHR42673">
    <property type="entry name" value="MALEYLACETOACETATE ISOMERASE"/>
    <property type="match status" value="1"/>
</dbReference>
<dbReference type="Proteomes" id="UP000199286">
    <property type="component" value="Unassembled WGS sequence"/>
</dbReference>
<evidence type="ECO:0000313" key="4">
    <source>
        <dbReference type="EMBL" id="SDX90160.1"/>
    </source>
</evidence>
<dbReference type="RefSeq" id="WP_089878453.1">
    <property type="nucleotide sequence ID" value="NZ_FNPF01000001.1"/>
</dbReference>
<evidence type="ECO:0000259" key="2">
    <source>
        <dbReference type="PROSITE" id="PS50404"/>
    </source>
</evidence>
<evidence type="ECO:0000313" key="5">
    <source>
        <dbReference type="Proteomes" id="UP000199286"/>
    </source>
</evidence>
<gene>
    <name evidence="4" type="ORF">SAMN05444340_101427</name>
</gene>
<dbReference type="Gene3D" id="3.40.30.10">
    <property type="entry name" value="Glutaredoxin"/>
    <property type="match status" value="1"/>
</dbReference>
<dbReference type="GO" id="GO:0016034">
    <property type="term" value="F:maleylacetoacetate isomerase activity"/>
    <property type="evidence" value="ECO:0007669"/>
    <property type="project" value="TreeGrafter"/>
</dbReference>
<evidence type="ECO:0000256" key="1">
    <source>
        <dbReference type="ARBA" id="ARBA00010007"/>
    </source>
</evidence>
<dbReference type="AlphaFoldDB" id="A0A1H3FGV2"/>
<dbReference type="CDD" id="cd03042">
    <property type="entry name" value="GST_N_Zeta"/>
    <property type="match status" value="1"/>
</dbReference>
<dbReference type="Pfam" id="PF02798">
    <property type="entry name" value="GST_N"/>
    <property type="match status" value="1"/>
</dbReference>
<dbReference type="InterPro" id="IPR004045">
    <property type="entry name" value="Glutathione_S-Trfase_N"/>
</dbReference>
<dbReference type="PROSITE" id="PS50405">
    <property type="entry name" value="GST_CTER"/>
    <property type="match status" value="1"/>
</dbReference>
<name>A0A1H3FGV2_9RHOB</name>
<feature type="domain" description="GST N-terminal" evidence="2">
    <location>
        <begin position="1"/>
        <end position="82"/>
    </location>
</feature>
<dbReference type="InterPro" id="IPR040079">
    <property type="entry name" value="Glutathione_S-Trfase"/>
</dbReference>
<organism evidence="4 5">
    <name type="scientific">Citreimonas salinaria</name>
    <dbReference type="NCBI Taxonomy" id="321339"/>
    <lineage>
        <taxon>Bacteria</taxon>
        <taxon>Pseudomonadati</taxon>
        <taxon>Pseudomonadota</taxon>
        <taxon>Alphaproteobacteria</taxon>
        <taxon>Rhodobacterales</taxon>
        <taxon>Roseobacteraceae</taxon>
        <taxon>Citreimonas</taxon>
    </lineage>
</organism>
<comment type="similarity">
    <text evidence="1">Belongs to the GST superfamily. Zeta family.</text>
</comment>
<dbReference type="Gene3D" id="1.20.1050.10">
    <property type="match status" value="1"/>
</dbReference>
<sequence length="214" mass="23419">MSAILYDYWRSTASYRVRIALNLAGIAYRSVPIDLIGGEQSGPDHLARNPQGFVPVFEIDGLRLTQSLAIIEYLDETRGLGLLPANPAERARVRRLSLTIAADTHPICNPSVVKVVLGRLPGDTRDEARVDWMRHFIRRGLMAFEAMLGEPPTGRFCHGDTPTLADLCLIPQIYNADRWGAGWSDLPRIQAVADAAGEIGAFRAASPEAVNQTG</sequence>
<dbReference type="SUPFAM" id="SSF52833">
    <property type="entry name" value="Thioredoxin-like"/>
    <property type="match status" value="1"/>
</dbReference>
<dbReference type="STRING" id="321339.SAMN05444340_101427"/>
<dbReference type="GO" id="GO:0004364">
    <property type="term" value="F:glutathione transferase activity"/>
    <property type="evidence" value="ECO:0007669"/>
    <property type="project" value="TreeGrafter"/>
</dbReference>
<dbReference type="PANTHER" id="PTHR42673:SF21">
    <property type="entry name" value="GLUTATHIONE S-TRANSFERASE YFCF"/>
    <property type="match status" value="1"/>
</dbReference>
<dbReference type="EMBL" id="FNPF01000001">
    <property type="protein sequence ID" value="SDX90160.1"/>
    <property type="molecule type" value="Genomic_DNA"/>
</dbReference>
<dbReference type="SFLD" id="SFLDS00019">
    <property type="entry name" value="Glutathione_Transferase_(cytos"/>
    <property type="match status" value="1"/>
</dbReference>
<dbReference type="OrthoDB" id="509852at2"/>
<accession>A0A1H3FGV2</accession>
<dbReference type="CDD" id="cd03191">
    <property type="entry name" value="GST_C_Zeta"/>
    <property type="match status" value="1"/>
</dbReference>
<dbReference type="InterPro" id="IPR034330">
    <property type="entry name" value="GST_Zeta_C"/>
</dbReference>
<feature type="domain" description="GST C-terminal" evidence="3">
    <location>
        <begin position="86"/>
        <end position="214"/>
    </location>
</feature>
<reference evidence="4 5" key="1">
    <citation type="submission" date="2016-10" db="EMBL/GenBank/DDBJ databases">
        <authorList>
            <person name="de Groot N.N."/>
        </authorList>
    </citation>
    <scope>NUCLEOTIDE SEQUENCE [LARGE SCALE GENOMIC DNA]</scope>
    <source>
        <strain evidence="4 5">DSM 26880</strain>
    </source>
</reference>
<proteinExistence type="inferred from homology"/>
<dbReference type="InterPro" id="IPR010987">
    <property type="entry name" value="Glutathione-S-Trfase_C-like"/>
</dbReference>
<dbReference type="SFLD" id="SFLDG00358">
    <property type="entry name" value="Main_(cytGST)"/>
    <property type="match status" value="1"/>
</dbReference>
<dbReference type="GO" id="GO:0006559">
    <property type="term" value="P:L-phenylalanine catabolic process"/>
    <property type="evidence" value="ECO:0007669"/>
    <property type="project" value="TreeGrafter"/>
</dbReference>
<dbReference type="InterPro" id="IPR036249">
    <property type="entry name" value="Thioredoxin-like_sf"/>
</dbReference>
<dbReference type="InterPro" id="IPR005955">
    <property type="entry name" value="GST_Zeta"/>
</dbReference>
<protein>
    <submittedName>
        <fullName evidence="4">Maleylacetoacetate isomerase</fullName>
    </submittedName>
</protein>
<evidence type="ECO:0000259" key="3">
    <source>
        <dbReference type="PROSITE" id="PS50405"/>
    </source>
</evidence>
<keyword evidence="5" id="KW-1185">Reference proteome</keyword>